<keyword evidence="2" id="KW-0812">Transmembrane</keyword>
<evidence type="ECO:0000313" key="3">
    <source>
        <dbReference type="EMBL" id="MFC5243999.1"/>
    </source>
</evidence>
<feature type="transmembrane region" description="Helical" evidence="2">
    <location>
        <begin position="6"/>
        <end position="27"/>
    </location>
</feature>
<evidence type="ECO:0000256" key="1">
    <source>
        <dbReference type="SAM" id="MobiDB-lite"/>
    </source>
</evidence>
<evidence type="ECO:0008006" key="5">
    <source>
        <dbReference type="Google" id="ProtNLM"/>
    </source>
</evidence>
<keyword evidence="4" id="KW-1185">Reference proteome</keyword>
<name>A0ABW0E2C1_9ACTN</name>
<dbReference type="RefSeq" id="WP_344558533.1">
    <property type="nucleotide sequence ID" value="NZ_BAAATG010000011.1"/>
</dbReference>
<dbReference type="EMBL" id="JBHSKN010000027">
    <property type="protein sequence ID" value="MFC5243999.1"/>
    <property type="molecule type" value="Genomic_DNA"/>
</dbReference>
<feature type="compositionally biased region" description="Gly residues" evidence="1">
    <location>
        <begin position="165"/>
        <end position="176"/>
    </location>
</feature>
<feature type="region of interest" description="Disordered" evidence="1">
    <location>
        <begin position="157"/>
        <end position="176"/>
    </location>
</feature>
<proteinExistence type="predicted"/>
<evidence type="ECO:0000313" key="4">
    <source>
        <dbReference type="Proteomes" id="UP001596035"/>
    </source>
</evidence>
<comment type="caution">
    <text evidence="3">The sequence shown here is derived from an EMBL/GenBank/DDBJ whole genome shotgun (WGS) entry which is preliminary data.</text>
</comment>
<evidence type="ECO:0000256" key="2">
    <source>
        <dbReference type="SAM" id="Phobius"/>
    </source>
</evidence>
<dbReference type="Proteomes" id="UP001596035">
    <property type="component" value="Unassembled WGS sequence"/>
</dbReference>
<reference evidence="4" key="1">
    <citation type="journal article" date="2019" name="Int. J. Syst. Evol. Microbiol.">
        <title>The Global Catalogue of Microorganisms (GCM) 10K type strain sequencing project: providing services to taxonomists for standard genome sequencing and annotation.</title>
        <authorList>
            <consortium name="The Broad Institute Genomics Platform"/>
            <consortium name="The Broad Institute Genome Sequencing Center for Infectious Disease"/>
            <person name="Wu L."/>
            <person name="Ma J."/>
        </authorList>
    </citation>
    <scope>NUCLEOTIDE SEQUENCE [LARGE SCALE GENOMIC DNA]</scope>
    <source>
        <strain evidence="4">CGMCC 4.7131</strain>
    </source>
</reference>
<accession>A0ABW0E2C1</accession>
<keyword evidence="2" id="KW-1133">Transmembrane helix</keyword>
<keyword evidence="2" id="KW-0472">Membrane</keyword>
<sequence length="176" mass="19300">MGNQLILTVVAVIGSLGGVALGGWLTARRDDTQWSREKRQRQEDALRGVCAAFVAAAIECRRLLEQLHYFQQLGRDAEILTFGEEYNHKSRDLHREAAQLRFLGSATLITAADDIVVSVSRTLQAVKRAESVSSVADVRADLPELEELKRSINAFVDQARSHDGSGPGRLDGRTSG</sequence>
<protein>
    <recommendedName>
        <fullName evidence="5">Secreted protein</fullName>
    </recommendedName>
</protein>
<organism evidence="3 4">
    <name type="scientific">Streptomyces atrovirens</name>
    <dbReference type="NCBI Taxonomy" id="285556"/>
    <lineage>
        <taxon>Bacteria</taxon>
        <taxon>Bacillati</taxon>
        <taxon>Actinomycetota</taxon>
        <taxon>Actinomycetes</taxon>
        <taxon>Kitasatosporales</taxon>
        <taxon>Streptomycetaceae</taxon>
        <taxon>Streptomyces</taxon>
    </lineage>
</organism>
<gene>
    <name evidence="3" type="ORF">ACFPWV_29495</name>
</gene>